<accession>A0A220NTI2</accession>
<dbReference type="EMBL" id="KY683735">
    <property type="protein sequence ID" value="ASJ80241.1"/>
    <property type="molecule type" value="Genomic_DNA"/>
</dbReference>
<proteinExistence type="predicted"/>
<gene>
    <name evidence="1" type="ORF">ECD7_00149</name>
</gene>
<dbReference type="InterPro" id="IPR021674">
    <property type="entry name" value="Phage_T4_Gp14_neck-protein"/>
</dbReference>
<protein>
    <submittedName>
        <fullName evidence="1">Neck protein</fullName>
    </submittedName>
</protein>
<evidence type="ECO:0000313" key="1">
    <source>
        <dbReference type="EMBL" id="ASJ80241.1"/>
    </source>
</evidence>
<organism evidence="1 2">
    <name type="scientific">Escherichia phage ECD7</name>
    <dbReference type="NCBI Taxonomy" id="1981499"/>
    <lineage>
        <taxon>Viruses</taxon>
        <taxon>Duplodnaviria</taxon>
        <taxon>Heunggongvirae</taxon>
        <taxon>Uroviricota</taxon>
        <taxon>Caudoviricetes</taxon>
        <taxon>Pantevenvirales</taxon>
        <taxon>Straboviridae</taxon>
        <taxon>Krischvirus</taxon>
        <taxon>Krischvirus ecd7</taxon>
    </lineage>
</organism>
<reference evidence="1 2" key="1">
    <citation type="journal article" date="2015" name="Bacteriophage">
        <title>A small-scale experiment of using phage-based probiotic dietary supplement for prevention of E. coli traveler's diarrhea.</title>
        <authorList>
            <person name="Aleshkin A.V."/>
            <person name="Rubalskii E.O."/>
            <person name="Volozhantsev N.V."/>
            <person name="Verevkin V.V."/>
            <person name="Svetoch E.A."/>
            <person name="Kiseleva I.A."/>
            <person name="Bochkareva S.S."/>
            <person name="Borisova O.Y."/>
            <person name="Popova A.V."/>
            <person name="Bogun A.G."/>
            <person name="Afanas'ev S.S."/>
        </authorList>
    </citation>
    <scope>NUCLEOTIDE SEQUENCE [LARGE SCALE GENOMIC DNA]</scope>
</reference>
<keyword evidence="2" id="KW-1185">Reference proteome</keyword>
<dbReference type="Pfam" id="PF11649">
    <property type="entry name" value="T4_neck-protein"/>
    <property type="match status" value="1"/>
</dbReference>
<name>A0A220NTI2_9CAUD</name>
<evidence type="ECO:0000313" key="2">
    <source>
        <dbReference type="Proteomes" id="UP000223392"/>
    </source>
</evidence>
<sequence length="250" mass="29011">MFDSTLFARLESQKDYENTRQTEILNPYVNFNSHTNTQTLADIMVAESIQMRGVEMYYIPREFVKPDMIFGEDVQSKFTKAWKFAAYINSFDGYEGAGNFFQSFGYTANDELTITINPNLFKHQVDNQEPKSGDLFYIPMSNDLFEISYVEPYQPFFQAGKNAMRKIIAEKFVYSGEELRPELQRNDGINVDEFADLDLAPITNLDGLTDINLDQYKEDKQFRSEGQDFIDPFDPINARVHLSPIFDKYS</sequence>
<dbReference type="Proteomes" id="UP000223392">
    <property type="component" value="Segment"/>
</dbReference>